<dbReference type="EMBL" id="JAAMPC010000017">
    <property type="protein sequence ID" value="KAG2247555.1"/>
    <property type="molecule type" value="Genomic_DNA"/>
</dbReference>
<name>A0A8X7PA63_BRACI</name>
<evidence type="ECO:0000313" key="2">
    <source>
        <dbReference type="EMBL" id="KAG2247555.1"/>
    </source>
</evidence>
<sequence>MIAEYERDQEKEAKKSRPERNKWKTPVNKEATRSYLGSRSNGVKPSSPKKAVQKPQSKPVVETPSARTEEKRNYGFERWLTSFKAKIHQSITNPHPSSVLEEDQEAKDIEPKLSTVYV</sequence>
<accession>A0A8X7PA63</accession>
<keyword evidence="3" id="KW-1185">Reference proteome</keyword>
<organism evidence="2 3">
    <name type="scientific">Brassica carinata</name>
    <name type="common">Ethiopian mustard</name>
    <name type="synonym">Abyssinian cabbage</name>
    <dbReference type="NCBI Taxonomy" id="52824"/>
    <lineage>
        <taxon>Eukaryota</taxon>
        <taxon>Viridiplantae</taxon>
        <taxon>Streptophyta</taxon>
        <taxon>Embryophyta</taxon>
        <taxon>Tracheophyta</taxon>
        <taxon>Spermatophyta</taxon>
        <taxon>Magnoliopsida</taxon>
        <taxon>eudicotyledons</taxon>
        <taxon>Gunneridae</taxon>
        <taxon>Pentapetalae</taxon>
        <taxon>rosids</taxon>
        <taxon>malvids</taxon>
        <taxon>Brassicales</taxon>
        <taxon>Brassicaceae</taxon>
        <taxon>Brassiceae</taxon>
        <taxon>Brassica</taxon>
    </lineage>
</organism>
<dbReference type="AlphaFoldDB" id="A0A8X7PA63"/>
<protein>
    <submittedName>
        <fullName evidence="2">Uncharacterized protein</fullName>
    </submittedName>
</protein>
<comment type="caution">
    <text evidence="2">The sequence shown here is derived from an EMBL/GenBank/DDBJ whole genome shotgun (WGS) entry which is preliminary data.</text>
</comment>
<feature type="region of interest" description="Disordered" evidence="1">
    <location>
        <begin position="91"/>
        <end position="118"/>
    </location>
</feature>
<evidence type="ECO:0000256" key="1">
    <source>
        <dbReference type="SAM" id="MobiDB-lite"/>
    </source>
</evidence>
<feature type="region of interest" description="Disordered" evidence="1">
    <location>
        <begin position="1"/>
        <end position="71"/>
    </location>
</feature>
<proteinExistence type="predicted"/>
<gene>
    <name evidence="2" type="ORF">Bca52824_087183</name>
</gene>
<feature type="compositionally biased region" description="Polar residues" evidence="1">
    <location>
        <begin position="35"/>
        <end position="44"/>
    </location>
</feature>
<dbReference type="Proteomes" id="UP000886595">
    <property type="component" value="Unassembled WGS sequence"/>
</dbReference>
<feature type="compositionally biased region" description="Basic and acidic residues" evidence="1">
    <location>
        <begin position="1"/>
        <end position="22"/>
    </location>
</feature>
<evidence type="ECO:0000313" key="3">
    <source>
        <dbReference type="Proteomes" id="UP000886595"/>
    </source>
</evidence>
<reference evidence="2 3" key="1">
    <citation type="submission" date="2020-02" db="EMBL/GenBank/DDBJ databases">
        <authorList>
            <person name="Ma Q."/>
            <person name="Huang Y."/>
            <person name="Song X."/>
            <person name="Pei D."/>
        </authorList>
    </citation>
    <scope>NUCLEOTIDE SEQUENCE [LARGE SCALE GENOMIC DNA]</scope>
    <source>
        <strain evidence="2">Sxm20200214</strain>
        <tissue evidence="2">Leaf</tissue>
    </source>
</reference>
<dbReference type="OrthoDB" id="10467902at2759"/>